<name>A0A6G0Y8W4_APHCR</name>
<dbReference type="PANTHER" id="PTHR45913:SF19">
    <property type="entry name" value="LOW QUALITY PROTEIN: ZINC FINGER BED DOMAIN-CONTAINING PROTEIN 5-LIKE"/>
    <property type="match status" value="1"/>
</dbReference>
<gene>
    <name evidence="1" type="ORF">FWK35_00007752</name>
</gene>
<evidence type="ECO:0000313" key="2">
    <source>
        <dbReference type="Proteomes" id="UP000478052"/>
    </source>
</evidence>
<reference evidence="1 2" key="1">
    <citation type="submission" date="2019-08" db="EMBL/GenBank/DDBJ databases">
        <title>Whole genome of Aphis craccivora.</title>
        <authorList>
            <person name="Voronova N.V."/>
            <person name="Shulinski R.S."/>
            <person name="Bandarenka Y.V."/>
            <person name="Zhorov D.G."/>
            <person name="Warner D."/>
        </authorList>
    </citation>
    <scope>NUCLEOTIDE SEQUENCE [LARGE SCALE GENOMIC DNA]</scope>
    <source>
        <strain evidence="1">180601</strain>
        <tissue evidence="1">Whole Body</tissue>
    </source>
</reference>
<organism evidence="1 2">
    <name type="scientific">Aphis craccivora</name>
    <name type="common">Cowpea aphid</name>
    <dbReference type="NCBI Taxonomy" id="307492"/>
    <lineage>
        <taxon>Eukaryota</taxon>
        <taxon>Metazoa</taxon>
        <taxon>Ecdysozoa</taxon>
        <taxon>Arthropoda</taxon>
        <taxon>Hexapoda</taxon>
        <taxon>Insecta</taxon>
        <taxon>Pterygota</taxon>
        <taxon>Neoptera</taxon>
        <taxon>Paraneoptera</taxon>
        <taxon>Hemiptera</taxon>
        <taxon>Sternorrhyncha</taxon>
        <taxon>Aphidomorpha</taxon>
        <taxon>Aphidoidea</taxon>
        <taxon>Aphididae</taxon>
        <taxon>Aphidini</taxon>
        <taxon>Aphis</taxon>
        <taxon>Aphis</taxon>
    </lineage>
</organism>
<dbReference type="OrthoDB" id="6620031at2759"/>
<dbReference type="AlphaFoldDB" id="A0A6G0Y8W4"/>
<dbReference type="Proteomes" id="UP000478052">
    <property type="component" value="Unassembled WGS sequence"/>
</dbReference>
<sequence>MFKKNFAKSLICIIRAKTKKSHSIGESLVLPAAIQIVTAMHGVTYANDLKSIPLSDNTVSRGISNISDDILKQLLYRLQNNYFALQLDESTDISNFSQLLVYVRYIYKAEILEDFLFCQTLKGRTTDGVAALIGSKKGFRDKVNDISPNILFTHCKIHRETLGAKKLEPFVNEVLQNAISLKDEIRIFLLEHKSTLAEDFLNENWLLPFHIFDKLNIFKSMLSKKKKKIRLWINYVNNENFEIFSCFSEFMSDNKIFNTKKIKGIMLVHRKNLENNFNNLLNVCKKFYTFLDPRFQKYSI</sequence>
<comment type="caution">
    <text evidence="1">The sequence shown here is derived from an EMBL/GenBank/DDBJ whole genome shotgun (WGS) entry which is preliminary data.</text>
</comment>
<keyword evidence="2" id="KW-1185">Reference proteome</keyword>
<accession>A0A6G0Y8W4</accession>
<dbReference type="EMBL" id="VUJU01005363">
    <property type="protein sequence ID" value="KAF0751454.1"/>
    <property type="molecule type" value="Genomic_DNA"/>
</dbReference>
<protein>
    <submittedName>
        <fullName evidence="1">Uncharacterized protein</fullName>
    </submittedName>
</protein>
<proteinExistence type="predicted"/>
<dbReference type="PANTHER" id="PTHR45913">
    <property type="entry name" value="EPM2A-INTERACTING PROTEIN 1"/>
    <property type="match status" value="1"/>
</dbReference>
<evidence type="ECO:0000313" key="1">
    <source>
        <dbReference type="EMBL" id="KAF0751454.1"/>
    </source>
</evidence>